<name>A0AAV0UJH1_9STRA</name>
<evidence type="ECO:0000313" key="1">
    <source>
        <dbReference type="EMBL" id="CAI5736313.1"/>
    </source>
</evidence>
<evidence type="ECO:0000313" key="2">
    <source>
        <dbReference type="Proteomes" id="UP001162029"/>
    </source>
</evidence>
<reference evidence="1" key="1">
    <citation type="submission" date="2022-12" db="EMBL/GenBank/DDBJ databases">
        <authorList>
            <person name="Webb A."/>
        </authorList>
    </citation>
    <scope>NUCLEOTIDE SEQUENCE</scope>
    <source>
        <strain evidence="1">Pd1</strain>
    </source>
</reference>
<keyword evidence="2" id="KW-1185">Reference proteome</keyword>
<protein>
    <submittedName>
        <fullName evidence="1">Uncharacterized protein</fullName>
    </submittedName>
</protein>
<comment type="caution">
    <text evidence="1">The sequence shown here is derived from an EMBL/GenBank/DDBJ whole genome shotgun (WGS) entry which is preliminary data.</text>
</comment>
<accession>A0AAV0UJH1</accession>
<organism evidence="1 2">
    <name type="scientific">Peronospora destructor</name>
    <dbReference type="NCBI Taxonomy" id="86335"/>
    <lineage>
        <taxon>Eukaryota</taxon>
        <taxon>Sar</taxon>
        <taxon>Stramenopiles</taxon>
        <taxon>Oomycota</taxon>
        <taxon>Peronosporomycetes</taxon>
        <taxon>Peronosporales</taxon>
        <taxon>Peronosporaceae</taxon>
        <taxon>Peronospora</taxon>
    </lineage>
</organism>
<proteinExistence type="predicted"/>
<dbReference type="EMBL" id="CANTFM010001182">
    <property type="protein sequence ID" value="CAI5736313.1"/>
    <property type="molecule type" value="Genomic_DNA"/>
</dbReference>
<dbReference type="AlphaFoldDB" id="A0AAV0UJH1"/>
<sequence length="238" mass="26409">MELNNRHDLSSSIKKLVLSSLRPTAAIHPALLTPLKASQPVLEPSLWIVSELSDNTAEDVYVDVHELARHGKEGFIAKLRLQHLGTGSGIRRNLLWDVAELSATADGIADLISEGEGGVYALQSRSSGWKLALSKPTEEEKFVRGGLYVDEGAVREEEPYCSIFAAIVCRQQQWLYCNGASKTRCVQRFMASFVGSMESFGMPFDLEKAREFVSVEQMRHIALLDAIRTDTSNIPFHC</sequence>
<gene>
    <name evidence="1" type="ORF">PDE001_LOCUS6275</name>
</gene>
<dbReference type="Proteomes" id="UP001162029">
    <property type="component" value="Unassembled WGS sequence"/>
</dbReference>